<evidence type="ECO:0000313" key="6">
    <source>
        <dbReference type="EMBL" id="EFM08966.1"/>
    </source>
</evidence>
<dbReference type="PANTHER" id="PTHR43179">
    <property type="entry name" value="RHAMNOSYLTRANSFERASE WBBL"/>
    <property type="match status" value="1"/>
</dbReference>
<comment type="similarity">
    <text evidence="2">Belongs to the glycosyltransferase 2 family.</text>
</comment>
<keyword evidence="7" id="KW-1185">Reference proteome</keyword>
<dbReference type="PANTHER" id="PTHR43179:SF12">
    <property type="entry name" value="GALACTOFURANOSYLTRANSFERASE GLFT2"/>
    <property type="match status" value="1"/>
</dbReference>
<evidence type="ECO:0000313" key="7">
    <source>
        <dbReference type="Proteomes" id="UP000005387"/>
    </source>
</evidence>
<dbReference type="Gene3D" id="3.90.550.10">
    <property type="entry name" value="Spore Coat Polysaccharide Biosynthesis Protein SpsA, Chain A"/>
    <property type="match status" value="1"/>
</dbReference>
<proteinExistence type="inferred from homology"/>
<keyword evidence="3" id="KW-0328">Glycosyltransferase</keyword>
<evidence type="ECO:0000259" key="5">
    <source>
        <dbReference type="Pfam" id="PF00535"/>
    </source>
</evidence>
<protein>
    <submittedName>
        <fullName evidence="6">Glycosyl transferase family 2</fullName>
    </submittedName>
</protein>
<dbReference type="OrthoDB" id="8936324at2"/>
<evidence type="ECO:0000256" key="3">
    <source>
        <dbReference type="ARBA" id="ARBA00022676"/>
    </source>
</evidence>
<evidence type="ECO:0000256" key="4">
    <source>
        <dbReference type="ARBA" id="ARBA00022679"/>
    </source>
</evidence>
<dbReference type="GO" id="GO:0016757">
    <property type="term" value="F:glycosyltransferase activity"/>
    <property type="evidence" value="ECO:0007669"/>
    <property type="project" value="UniProtKB-KW"/>
</dbReference>
<dbReference type="AlphaFoldDB" id="E0IFJ0"/>
<dbReference type="RefSeq" id="WP_006040414.1">
    <property type="nucleotide sequence ID" value="NZ_AEDD01000013.1"/>
</dbReference>
<sequence>MTKPMTSIIVPTYNGLGLLQRLVQSIREHTNAAETPYELIIVDNGSQDGTAQWCINERLTFLSLGSNEGFPAACNKGLRLAAGDRLMLLNNDIVATPNWLANLSEGLVQEPGIGLVGPVTNYASGIQQVDYPFETLEQFVNIAREVNKPSRLKRERVMRLVGLCLLFTREVYERVGDLDERFSPGHYEDDDLCLRIRMHGYGLLLCRDALVYHEGSASFRHTDQDALSQLLAANRQKFIDKWGIDPNTFVSG</sequence>
<dbReference type="eggNOG" id="COG1216">
    <property type="taxonomic scope" value="Bacteria"/>
</dbReference>
<dbReference type="InterPro" id="IPR029044">
    <property type="entry name" value="Nucleotide-diphossugar_trans"/>
</dbReference>
<comment type="pathway">
    <text evidence="1">Cell wall biogenesis; cell wall polysaccharide biosynthesis.</text>
</comment>
<gene>
    <name evidence="6" type="ORF">PaecuDRAFT_4431</name>
</gene>
<feature type="domain" description="Glycosyltransferase 2-like" evidence="5">
    <location>
        <begin position="7"/>
        <end position="171"/>
    </location>
</feature>
<dbReference type="SUPFAM" id="SSF53448">
    <property type="entry name" value="Nucleotide-diphospho-sugar transferases"/>
    <property type="match status" value="1"/>
</dbReference>
<reference evidence="6 7" key="1">
    <citation type="submission" date="2010-07" db="EMBL/GenBank/DDBJ databases">
        <title>The draft genome of Paenibacillus curdlanolyticus YK9.</title>
        <authorList>
            <consortium name="US DOE Joint Genome Institute (JGI-PGF)"/>
            <person name="Lucas S."/>
            <person name="Copeland A."/>
            <person name="Lapidus A."/>
            <person name="Cheng J.-F."/>
            <person name="Bruce D."/>
            <person name="Goodwin L."/>
            <person name="Pitluck S."/>
            <person name="Land M.L."/>
            <person name="Hauser L."/>
            <person name="Chang Y.-J."/>
            <person name="Jeffries C."/>
            <person name="Anderson I.J."/>
            <person name="Johnson E."/>
            <person name="Loganathan U."/>
            <person name="Mulhopadhyay B."/>
            <person name="Kyrpides N."/>
            <person name="Woyke T.J."/>
        </authorList>
    </citation>
    <scope>NUCLEOTIDE SEQUENCE [LARGE SCALE GENOMIC DNA]</scope>
    <source>
        <strain evidence="6 7">YK9</strain>
    </source>
</reference>
<dbReference type="Pfam" id="PF00535">
    <property type="entry name" value="Glycos_transf_2"/>
    <property type="match status" value="1"/>
</dbReference>
<organism evidence="6 7">
    <name type="scientific">Paenibacillus curdlanolyticus YK9</name>
    <dbReference type="NCBI Taxonomy" id="717606"/>
    <lineage>
        <taxon>Bacteria</taxon>
        <taxon>Bacillati</taxon>
        <taxon>Bacillota</taxon>
        <taxon>Bacilli</taxon>
        <taxon>Bacillales</taxon>
        <taxon>Paenibacillaceae</taxon>
        <taxon>Paenibacillus</taxon>
    </lineage>
</organism>
<dbReference type="STRING" id="717606.PaecuDRAFT_4431"/>
<accession>E0IFJ0</accession>
<dbReference type="InterPro" id="IPR001173">
    <property type="entry name" value="Glyco_trans_2-like"/>
</dbReference>
<dbReference type="Proteomes" id="UP000005387">
    <property type="component" value="Unassembled WGS sequence"/>
</dbReference>
<evidence type="ECO:0000256" key="1">
    <source>
        <dbReference type="ARBA" id="ARBA00004776"/>
    </source>
</evidence>
<dbReference type="CDD" id="cd04186">
    <property type="entry name" value="GT_2_like_c"/>
    <property type="match status" value="1"/>
</dbReference>
<evidence type="ECO:0000256" key="2">
    <source>
        <dbReference type="ARBA" id="ARBA00006739"/>
    </source>
</evidence>
<dbReference type="EMBL" id="AEDD01000013">
    <property type="protein sequence ID" value="EFM08966.1"/>
    <property type="molecule type" value="Genomic_DNA"/>
</dbReference>
<keyword evidence="4 6" id="KW-0808">Transferase</keyword>
<name>E0IFJ0_9BACL</name>